<protein>
    <submittedName>
        <fullName evidence="6">Uncharacterized protein</fullName>
    </submittedName>
</protein>
<evidence type="ECO:0000259" key="5">
    <source>
        <dbReference type="Pfam" id="PF21557"/>
    </source>
</evidence>
<proteinExistence type="predicted"/>
<evidence type="ECO:0000259" key="2">
    <source>
        <dbReference type="Pfam" id="PF08531"/>
    </source>
</evidence>
<dbReference type="Pfam" id="PF05592">
    <property type="entry name" value="Bac_rhamnosid"/>
    <property type="match status" value="1"/>
</dbReference>
<dbReference type="InterPro" id="IPR035396">
    <property type="entry name" value="Bac_rhamnosid6H"/>
</dbReference>
<dbReference type="InterPro" id="IPR008928">
    <property type="entry name" value="6-hairpin_glycosidase_sf"/>
</dbReference>
<evidence type="ECO:0000313" key="7">
    <source>
        <dbReference type="Proteomes" id="UP000287352"/>
    </source>
</evidence>
<comment type="caution">
    <text evidence="6">The sequence shown here is derived from an EMBL/GenBank/DDBJ whole genome shotgun (WGS) entry which is preliminary data.</text>
</comment>
<sequence>MQFQAHWIWKRGEAIPRNVVMQFRQTFHLTQPLPSMSLHISADSRYILFLNGVRLGYGPARAFHEHYEYDTYDVSPHLAEGINVIAVMVQHWGEGTFLQRVGRAGLLVQLDNQLTHETVVATTEDWRVKRAYSYRQDTVRIACQLPWEEQFDARLEEKGWTTTLFDDTTWEHAVELGPVGMQPWGDLLARTIPFLSDEPVSPVRITAAGLWRRPEVVAAIHLLPYIAPGDLTVKKQYIDIVLATILQMPEKGEVTVKICSPYGQGPQLIIDGQVSEWQPSSSDREVECQLAQGDHVLLLNWQGEGHDLDITITVSGQEGMSVRPLLENSESCWYIAVTPWESRAAILHATTIDELLASGGTWQVVSALNAPTVDVYMDITSSRVVIEQHSQVSLPIDVPATEPQLAQHYLIDFGREVIGWITFELEAPAGAIIDLVGIEGIQKGQLQWTEYMNNSLRYTCRDGLQTYTSTTRRGFRYLVIAVHSATAPVRLNTLLTSLSTYPGRQRGSFRCSDVRLTQIWEMCAYTLRMCTEDTFTDCPAYEQTLWTGDAYIDTMVHAVVHGDPRIVKRNLKLVADSLRYLPVVNSQVPSDWEEDLIPNWSWLWTLGCLEYYHYTGDLQTIQELYPALVQQADFILQARNTFGLFEMRGVWHLLDWAPLDDREPNIIAHENIFAVAALRATAALARIVNDMSAVERYEQGADQMQSAINNVFWSEQEQAYVDSLHGDGELSTTISQPTNISALFVEVATKQRASVLMPAVVKKPDHWVRTGSPWMLSFNLQVLAREKKSSEMLTMIRNYWGDMLDKGATTTWEAFAGWMPNGRWSRSWCHAWSTMPAYVLSSVVLGIRPLEAGFAHSLIAPQLCGMSWAQGSMPTPHGEIDVWIEAEAGSLMLQVHLPSEISAEVRLPVHKKSNPGVIGSIARITQVDNEWRIALPQGSRVTIEV</sequence>
<accession>A0A402A836</accession>
<dbReference type="Pfam" id="PF17390">
    <property type="entry name" value="Bac_rhamnosid_C"/>
    <property type="match status" value="1"/>
</dbReference>
<dbReference type="InterPro" id="IPR012341">
    <property type="entry name" value="6hp_glycosidase-like_sf"/>
</dbReference>
<feature type="domain" description="Alpha-L-rhamnosidase" evidence="5">
    <location>
        <begin position="242"/>
        <end position="349"/>
    </location>
</feature>
<feature type="domain" description="Alpha-L-rhamnosidase concanavalin-like" evidence="1">
    <location>
        <begin position="407"/>
        <end position="485"/>
    </location>
</feature>
<evidence type="ECO:0000313" key="6">
    <source>
        <dbReference type="EMBL" id="GCE15141.1"/>
    </source>
</evidence>
<dbReference type="SUPFAM" id="SSF49785">
    <property type="entry name" value="Galactose-binding domain-like"/>
    <property type="match status" value="1"/>
</dbReference>
<dbReference type="Pfam" id="PF21557">
    <property type="entry name" value="RhaB_D2"/>
    <property type="match status" value="1"/>
</dbReference>
<dbReference type="PANTHER" id="PTHR34987">
    <property type="entry name" value="C, PUTATIVE (AFU_ORTHOLOGUE AFUA_3G02880)-RELATED"/>
    <property type="match status" value="1"/>
</dbReference>
<dbReference type="Gene3D" id="2.60.420.10">
    <property type="entry name" value="Maltose phosphorylase, domain 3"/>
    <property type="match status" value="1"/>
</dbReference>
<dbReference type="Proteomes" id="UP000287352">
    <property type="component" value="Unassembled WGS sequence"/>
</dbReference>
<dbReference type="InterPro" id="IPR048653">
    <property type="entry name" value="RhaB_D2"/>
</dbReference>
<dbReference type="GO" id="GO:0005975">
    <property type="term" value="P:carbohydrate metabolic process"/>
    <property type="evidence" value="ECO:0007669"/>
    <property type="project" value="InterPro"/>
</dbReference>
<name>A0A402A836_9CHLR</name>
<dbReference type="Pfam" id="PF08531">
    <property type="entry name" value="Bac_rhamnosid_N"/>
    <property type="match status" value="1"/>
</dbReference>
<organism evidence="6 7">
    <name type="scientific">Tengunoibacter tsumagoiensis</name>
    <dbReference type="NCBI Taxonomy" id="2014871"/>
    <lineage>
        <taxon>Bacteria</taxon>
        <taxon>Bacillati</taxon>
        <taxon>Chloroflexota</taxon>
        <taxon>Ktedonobacteria</taxon>
        <taxon>Ktedonobacterales</taxon>
        <taxon>Dictyobacteraceae</taxon>
        <taxon>Tengunoibacter</taxon>
    </lineage>
</organism>
<feature type="domain" description="Bacterial alpha-L-rhamnosidase N-terminal" evidence="2">
    <location>
        <begin position="37"/>
        <end position="176"/>
    </location>
</feature>
<dbReference type="RefSeq" id="WP_126582643.1">
    <property type="nucleotide sequence ID" value="NZ_BIFR01000002.1"/>
</dbReference>
<dbReference type="AlphaFoldDB" id="A0A402A836"/>
<gene>
    <name evidence="6" type="ORF">KTT_50000</name>
</gene>
<reference evidence="7" key="1">
    <citation type="submission" date="2018-12" db="EMBL/GenBank/DDBJ databases">
        <title>Tengunoibacter tsumagoiensis gen. nov., sp. nov., Dictyobacter kobayashii sp. nov., D. alpinus sp. nov., and D. joshuensis sp. nov. and description of Dictyobacteraceae fam. nov. within the order Ktedonobacterales isolated from Tengu-no-mugimeshi.</title>
        <authorList>
            <person name="Wang C.M."/>
            <person name="Zheng Y."/>
            <person name="Sakai Y."/>
            <person name="Toyoda A."/>
            <person name="Minakuchi Y."/>
            <person name="Abe K."/>
            <person name="Yokota A."/>
            <person name="Yabe S."/>
        </authorList>
    </citation>
    <scope>NUCLEOTIDE SEQUENCE [LARGE SCALE GENOMIC DNA]</scope>
    <source>
        <strain evidence="7">Uno3</strain>
    </source>
</reference>
<dbReference type="SUPFAM" id="SSF48208">
    <property type="entry name" value="Six-hairpin glycosidases"/>
    <property type="match status" value="1"/>
</dbReference>
<dbReference type="Gene3D" id="2.60.120.260">
    <property type="entry name" value="Galactose-binding domain-like"/>
    <property type="match status" value="3"/>
</dbReference>
<dbReference type="InterPro" id="IPR008902">
    <property type="entry name" value="Rhamnosid_concanavalin"/>
</dbReference>
<feature type="domain" description="Alpha-L-rhamnosidase six-hairpin glycosidase" evidence="3">
    <location>
        <begin position="504"/>
        <end position="839"/>
    </location>
</feature>
<evidence type="ECO:0000259" key="4">
    <source>
        <dbReference type="Pfam" id="PF17390"/>
    </source>
</evidence>
<keyword evidence="7" id="KW-1185">Reference proteome</keyword>
<feature type="domain" description="Alpha-L-rhamnosidase C-terminal" evidence="4">
    <location>
        <begin position="846"/>
        <end position="913"/>
    </location>
</feature>
<dbReference type="EMBL" id="BIFR01000002">
    <property type="protein sequence ID" value="GCE15141.1"/>
    <property type="molecule type" value="Genomic_DNA"/>
</dbReference>
<evidence type="ECO:0000259" key="3">
    <source>
        <dbReference type="Pfam" id="PF17389"/>
    </source>
</evidence>
<dbReference type="Gene3D" id="1.50.10.10">
    <property type="match status" value="1"/>
</dbReference>
<dbReference type="Pfam" id="PF17389">
    <property type="entry name" value="Bac_rhamnosid6H"/>
    <property type="match status" value="1"/>
</dbReference>
<evidence type="ECO:0000259" key="1">
    <source>
        <dbReference type="Pfam" id="PF05592"/>
    </source>
</evidence>
<dbReference type="PANTHER" id="PTHR34987:SF2">
    <property type="entry name" value="B, PUTATIVE (AFU_ORTHOLOGUE AFUA_7G05040)-RELATED"/>
    <property type="match status" value="1"/>
</dbReference>
<dbReference type="InterPro" id="IPR008979">
    <property type="entry name" value="Galactose-bd-like_sf"/>
</dbReference>
<dbReference type="InterPro" id="IPR035398">
    <property type="entry name" value="Bac_rhamnosid_C"/>
</dbReference>
<dbReference type="InterPro" id="IPR013737">
    <property type="entry name" value="Bac_rhamnosid_N"/>
</dbReference>
<dbReference type="OrthoDB" id="9761045at2"/>